<dbReference type="EMBL" id="KZ451973">
    <property type="protein sequence ID" value="PKA56387.1"/>
    <property type="molecule type" value="Genomic_DNA"/>
</dbReference>
<dbReference type="Proteomes" id="UP000236161">
    <property type="component" value="Unassembled WGS sequence"/>
</dbReference>
<name>A0A2I0ALG3_9ASPA</name>
<proteinExistence type="predicted"/>
<reference evidence="2 3" key="1">
    <citation type="journal article" date="2017" name="Nature">
        <title>The Apostasia genome and the evolution of orchids.</title>
        <authorList>
            <person name="Zhang G.Q."/>
            <person name="Liu K.W."/>
            <person name="Li Z."/>
            <person name="Lohaus R."/>
            <person name="Hsiao Y.Y."/>
            <person name="Niu S.C."/>
            <person name="Wang J.Y."/>
            <person name="Lin Y.C."/>
            <person name="Xu Q."/>
            <person name="Chen L.J."/>
            <person name="Yoshida K."/>
            <person name="Fujiwara S."/>
            <person name="Wang Z.W."/>
            <person name="Zhang Y.Q."/>
            <person name="Mitsuda N."/>
            <person name="Wang M."/>
            <person name="Liu G.H."/>
            <person name="Pecoraro L."/>
            <person name="Huang H.X."/>
            <person name="Xiao X.J."/>
            <person name="Lin M."/>
            <person name="Wu X.Y."/>
            <person name="Wu W.L."/>
            <person name="Chen Y.Y."/>
            <person name="Chang S.B."/>
            <person name="Sakamoto S."/>
            <person name="Ohme-Takagi M."/>
            <person name="Yagi M."/>
            <person name="Zeng S.J."/>
            <person name="Shen C.Y."/>
            <person name="Yeh C.M."/>
            <person name="Luo Y.B."/>
            <person name="Tsai W.C."/>
            <person name="Van de Peer Y."/>
            <person name="Liu Z.J."/>
        </authorList>
    </citation>
    <scope>NUCLEOTIDE SEQUENCE [LARGE SCALE GENOMIC DNA]</scope>
    <source>
        <strain evidence="3">cv. Shenzhen</strain>
        <tissue evidence="2">Stem</tissue>
    </source>
</reference>
<keyword evidence="3" id="KW-1185">Reference proteome</keyword>
<evidence type="ECO:0000313" key="3">
    <source>
        <dbReference type="Proteomes" id="UP000236161"/>
    </source>
</evidence>
<protein>
    <submittedName>
        <fullName evidence="2">Uncharacterized protein</fullName>
    </submittedName>
</protein>
<accession>A0A2I0ALG3</accession>
<feature type="region of interest" description="Disordered" evidence="1">
    <location>
        <begin position="1"/>
        <end position="73"/>
    </location>
</feature>
<gene>
    <name evidence="2" type="ORF">AXF42_Ash014890</name>
</gene>
<evidence type="ECO:0000313" key="2">
    <source>
        <dbReference type="EMBL" id="PKA56387.1"/>
    </source>
</evidence>
<sequence>MGTTKRGRKSKHHRLPPRRPLMQHPGAGEPLESDREAPRRPPMQHPGAGEPLESDGEGKEDSRGDRGNIGEAK</sequence>
<evidence type="ECO:0000256" key="1">
    <source>
        <dbReference type="SAM" id="MobiDB-lite"/>
    </source>
</evidence>
<feature type="compositionally biased region" description="Basic and acidic residues" evidence="1">
    <location>
        <begin position="56"/>
        <end position="73"/>
    </location>
</feature>
<dbReference type="AlphaFoldDB" id="A0A2I0ALG3"/>
<feature type="compositionally biased region" description="Basic residues" evidence="1">
    <location>
        <begin position="1"/>
        <end position="17"/>
    </location>
</feature>
<organism evidence="2 3">
    <name type="scientific">Apostasia shenzhenica</name>
    <dbReference type="NCBI Taxonomy" id="1088818"/>
    <lineage>
        <taxon>Eukaryota</taxon>
        <taxon>Viridiplantae</taxon>
        <taxon>Streptophyta</taxon>
        <taxon>Embryophyta</taxon>
        <taxon>Tracheophyta</taxon>
        <taxon>Spermatophyta</taxon>
        <taxon>Magnoliopsida</taxon>
        <taxon>Liliopsida</taxon>
        <taxon>Asparagales</taxon>
        <taxon>Orchidaceae</taxon>
        <taxon>Apostasioideae</taxon>
        <taxon>Apostasia</taxon>
    </lineage>
</organism>